<feature type="region of interest" description="Disordered" evidence="2">
    <location>
        <begin position="103"/>
        <end position="128"/>
    </location>
</feature>
<dbReference type="EMBL" id="JASVDS010000004">
    <property type="protein sequence ID" value="MDL5033304.1"/>
    <property type="molecule type" value="Genomic_DNA"/>
</dbReference>
<dbReference type="PANTHER" id="PTHR30203">
    <property type="entry name" value="OUTER MEMBRANE CATION EFFLUX PROTEIN"/>
    <property type="match status" value="1"/>
</dbReference>
<organism evidence="4 5">
    <name type="scientific">Roseateles subflavus</name>
    <dbReference type="NCBI Taxonomy" id="3053353"/>
    <lineage>
        <taxon>Bacteria</taxon>
        <taxon>Pseudomonadati</taxon>
        <taxon>Pseudomonadota</taxon>
        <taxon>Betaproteobacteria</taxon>
        <taxon>Burkholderiales</taxon>
        <taxon>Sphaerotilaceae</taxon>
        <taxon>Roseateles</taxon>
    </lineage>
</organism>
<dbReference type="Gene3D" id="2.20.200.10">
    <property type="entry name" value="Outer membrane efflux proteins (OEP)"/>
    <property type="match status" value="1"/>
</dbReference>
<feature type="signal peptide" evidence="3">
    <location>
        <begin position="1"/>
        <end position="30"/>
    </location>
</feature>
<gene>
    <name evidence="4" type="ORF">QRD43_15420</name>
</gene>
<dbReference type="RefSeq" id="WP_285983391.1">
    <property type="nucleotide sequence ID" value="NZ_JASVDS010000004.1"/>
</dbReference>
<dbReference type="SUPFAM" id="SSF56954">
    <property type="entry name" value="Outer membrane efflux proteins (OEP)"/>
    <property type="match status" value="1"/>
</dbReference>
<protein>
    <submittedName>
        <fullName evidence="4">TolC family protein</fullName>
    </submittedName>
</protein>
<dbReference type="InterPro" id="IPR010131">
    <property type="entry name" value="MdtP/NodT-like"/>
</dbReference>
<feature type="compositionally biased region" description="Low complexity" evidence="2">
    <location>
        <begin position="119"/>
        <end position="128"/>
    </location>
</feature>
<dbReference type="Pfam" id="PF02321">
    <property type="entry name" value="OEP"/>
    <property type="match status" value="2"/>
</dbReference>
<evidence type="ECO:0000256" key="3">
    <source>
        <dbReference type="SAM" id="SignalP"/>
    </source>
</evidence>
<evidence type="ECO:0000256" key="2">
    <source>
        <dbReference type="SAM" id="MobiDB-lite"/>
    </source>
</evidence>
<evidence type="ECO:0000313" key="5">
    <source>
        <dbReference type="Proteomes" id="UP001238603"/>
    </source>
</evidence>
<accession>A0ABT7LKB1</accession>
<reference evidence="4 5" key="1">
    <citation type="submission" date="2023-06" db="EMBL/GenBank/DDBJ databases">
        <title>Pelomonas sp. APW6 16S ribosomal RNA gene genome sequencing and assembly.</title>
        <authorList>
            <person name="Woo H."/>
        </authorList>
    </citation>
    <scope>NUCLEOTIDE SEQUENCE [LARGE SCALE GENOMIC DNA]</scope>
    <source>
        <strain evidence="4 5">APW6</strain>
    </source>
</reference>
<evidence type="ECO:0000256" key="1">
    <source>
        <dbReference type="ARBA" id="ARBA00007613"/>
    </source>
</evidence>
<dbReference type="Gene3D" id="1.20.1600.10">
    <property type="entry name" value="Outer membrane efflux proteins (OEP)"/>
    <property type="match status" value="1"/>
</dbReference>
<dbReference type="PROSITE" id="PS51257">
    <property type="entry name" value="PROKAR_LIPOPROTEIN"/>
    <property type="match status" value="1"/>
</dbReference>
<sequence length="480" mass="52106">MKKIKMTTHGMRRSALSLAALTLLVLGGCAATGELQRPAEPRLPEQWQHGAQAEARPQAWAGALDPELQAFQREALARNRDLALAALRFKDAERQLAQQGLRLQPSASLSSSANRPLESGGSSRSVNVGGVQVPVETRVGWNHSYSASLSASYEPDLWGRLAARDRGLVAQREQVQADIAAARVVIEARAAEIYWTLGAQARLRPLAQAQLEAAEELLRIVKLRVREGKLLPVEVDRAAQSVLSAQHRLADLDAETQLQSQQRALLLDQLEQAADAHPPGRLPDAAPPAWALGSPAQVLGARPDVQKARLQVDAALAGLAVAEASRYPSLSFTGSIGTGGSQVRDWLSQPVLNLSSSLLVPLIDWRRLNYEREGARTGLEQAALSLRDTVHKALVDAEGQWTQREKLQRQTDAQARRVAEARENERLAALRLEVGAIGRNDWLQARVALLEAQQSLLQLQLQGWLNQAALYRALGGASAG</sequence>
<keyword evidence="3" id="KW-0732">Signal</keyword>
<feature type="compositionally biased region" description="Polar residues" evidence="2">
    <location>
        <begin position="105"/>
        <end position="114"/>
    </location>
</feature>
<evidence type="ECO:0000313" key="4">
    <source>
        <dbReference type="EMBL" id="MDL5033304.1"/>
    </source>
</evidence>
<name>A0ABT7LKB1_9BURK</name>
<feature type="chain" id="PRO_5045801571" evidence="3">
    <location>
        <begin position="31"/>
        <end position="480"/>
    </location>
</feature>
<proteinExistence type="inferred from homology"/>
<comment type="caution">
    <text evidence="4">The sequence shown here is derived from an EMBL/GenBank/DDBJ whole genome shotgun (WGS) entry which is preliminary data.</text>
</comment>
<comment type="similarity">
    <text evidence="1">Belongs to the outer membrane factor (OMF) (TC 1.B.17) family.</text>
</comment>
<dbReference type="InterPro" id="IPR003423">
    <property type="entry name" value="OMP_efflux"/>
</dbReference>
<dbReference type="PANTHER" id="PTHR30203:SF32">
    <property type="entry name" value="CATION EFFLUX SYSTEM PROTEIN CUSC"/>
    <property type="match status" value="1"/>
</dbReference>
<dbReference type="Proteomes" id="UP001238603">
    <property type="component" value="Unassembled WGS sequence"/>
</dbReference>
<keyword evidence="5" id="KW-1185">Reference proteome</keyword>